<keyword evidence="2" id="KW-1185">Reference proteome</keyword>
<dbReference type="EMBL" id="FOQD01000004">
    <property type="protein sequence ID" value="SFH96755.1"/>
    <property type="molecule type" value="Genomic_DNA"/>
</dbReference>
<evidence type="ECO:0000313" key="1">
    <source>
        <dbReference type="EMBL" id="SFH96755.1"/>
    </source>
</evidence>
<organism evidence="1 2">
    <name type="scientific">Planctomicrobium piriforme</name>
    <dbReference type="NCBI Taxonomy" id="1576369"/>
    <lineage>
        <taxon>Bacteria</taxon>
        <taxon>Pseudomonadati</taxon>
        <taxon>Planctomycetota</taxon>
        <taxon>Planctomycetia</taxon>
        <taxon>Planctomycetales</taxon>
        <taxon>Planctomycetaceae</taxon>
        <taxon>Planctomicrobium</taxon>
    </lineage>
</organism>
<dbReference type="RefSeq" id="WP_092048533.1">
    <property type="nucleotide sequence ID" value="NZ_FOQD01000004.1"/>
</dbReference>
<proteinExistence type="predicted"/>
<dbReference type="Proteomes" id="UP000199518">
    <property type="component" value="Unassembled WGS sequence"/>
</dbReference>
<dbReference type="AlphaFoldDB" id="A0A1I3ECT3"/>
<name>A0A1I3ECT3_9PLAN</name>
<sequence>MALSNFARRLLKTGLANNAAGEEIADIIDAGTGTLSAATREFLQKGMADNRAATLFETAVEAGSAIDGYTQRYLGNMVGDAGVAREIAAALAS</sequence>
<accession>A0A1I3ECT3</accession>
<reference evidence="2" key="1">
    <citation type="submission" date="2016-10" db="EMBL/GenBank/DDBJ databases">
        <authorList>
            <person name="Varghese N."/>
            <person name="Submissions S."/>
        </authorList>
    </citation>
    <scope>NUCLEOTIDE SEQUENCE [LARGE SCALE GENOMIC DNA]</scope>
    <source>
        <strain evidence="2">DSM 26348</strain>
    </source>
</reference>
<dbReference type="STRING" id="1576369.SAMN05421753_104167"/>
<gene>
    <name evidence="1" type="ORF">SAMN05421753_104167</name>
</gene>
<evidence type="ECO:0000313" key="2">
    <source>
        <dbReference type="Proteomes" id="UP000199518"/>
    </source>
</evidence>
<protein>
    <submittedName>
        <fullName evidence="1">Uncharacterized protein</fullName>
    </submittedName>
</protein>